<evidence type="ECO:0000313" key="2">
    <source>
        <dbReference type="EMBL" id="CAA9584813.1"/>
    </source>
</evidence>
<dbReference type="EMBL" id="CADCWL010000247">
    <property type="protein sequence ID" value="CAA9584813.1"/>
    <property type="molecule type" value="Genomic_DNA"/>
</dbReference>
<evidence type="ECO:0000256" key="1">
    <source>
        <dbReference type="SAM" id="MobiDB-lite"/>
    </source>
</evidence>
<reference evidence="2" key="1">
    <citation type="submission" date="2020-02" db="EMBL/GenBank/DDBJ databases">
        <authorList>
            <person name="Meier V. D."/>
        </authorList>
    </citation>
    <scope>NUCLEOTIDE SEQUENCE</scope>
    <source>
        <strain evidence="2">AVDCRST_MAG19</strain>
    </source>
</reference>
<sequence length="38" mass="4575">VERGVDRAGERPRGRRYRPTGPHLRRVRHDTSSCWFRV</sequence>
<feature type="compositionally biased region" description="Basic residues" evidence="1">
    <location>
        <begin position="13"/>
        <end position="28"/>
    </location>
</feature>
<organism evidence="2">
    <name type="scientific">uncultured Thermomicrobiales bacterium</name>
    <dbReference type="NCBI Taxonomy" id="1645740"/>
    <lineage>
        <taxon>Bacteria</taxon>
        <taxon>Pseudomonadati</taxon>
        <taxon>Thermomicrobiota</taxon>
        <taxon>Thermomicrobia</taxon>
        <taxon>Thermomicrobiales</taxon>
        <taxon>environmental samples</taxon>
    </lineage>
</organism>
<feature type="non-terminal residue" evidence="2">
    <location>
        <position position="38"/>
    </location>
</feature>
<accession>A0A6J4VTV1</accession>
<gene>
    <name evidence="2" type="ORF">AVDCRST_MAG19-4798</name>
</gene>
<feature type="region of interest" description="Disordered" evidence="1">
    <location>
        <begin position="1"/>
        <end position="38"/>
    </location>
</feature>
<proteinExistence type="predicted"/>
<name>A0A6J4VTV1_9BACT</name>
<dbReference type="AlphaFoldDB" id="A0A6J4VTV1"/>
<protein>
    <submittedName>
        <fullName evidence="2">Uncharacterized protein</fullName>
    </submittedName>
</protein>
<feature type="non-terminal residue" evidence="2">
    <location>
        <position position="1"/>
    </location>
</feature>
<feature type="compositionally biased region" description="Basic and acidic residues" evidence="1">
    <location>
        <begin position="1"/>
        <end position="12"/>
    </location>
</feature>